<protein>
    <submittedName>
        <fullName evidence="2">Uncharacterized protein</fullName>
    </submittedName>
</protein>
<evidence type="ECO:0000313" key="3">
    <source>
        <dbReference type="Proteomes" id="UP000305067"/>
    </source>
</evidence>
<feature type="region of interest" description="Disordered" evidence="1">
    <location>
        <begin position="192"/>
        <end position="213"/>
    </location>
</feature>
<dbReference type="EMBL" id="ML178846">
    <property type="protein sequence ID" value="TFK97619.1"/>
    <property type="molecule type" value="Genomic_DNA"/>
</dbReference>
<name>A0A5C3Q984_9AGAR</name>
<dbReference type="OrthoDB" id="2833448at2759"/>
<reference evidence="2 3" key="1">
    <citation type="journal article" date="2019" name="Nat. Ecol. Evol.">
        <title>Megaphylogeny resolves global patterns of mushroom evolution.</title>
        <authorList>
            <person name="Varga T."/>
            <person name="Krizsan K."/>
            <person name="Foldi C."/>
            <person name="Dima B."/>
            <person name="Sanchez-Garcia M."/>
            <person name="Sanchez-Ramirez S."/>
            <person name="Szollosi G.J."/>
            <person name="Szarkandi J.G."/>
            <person name="Papp V."/>
            <person name="Albert L."/>
            <person name="Andreopoulos W."/>
            <person name="Angelini C."/>
            <person name="Antonin V."/>
            <person name="Barry K.W."/>
            <person name="Bougher N.L."/>
            <person name="Buchanan P."/>
            <person name="Buyck B."/>
            <person name="Bense V."/>
            <person name="Catcheside P."/>
            <person name="Chovatia M."/>
            <person name="Cooper J."/>
            <person name="Damon W."/>
            <person name="Desjardin D."/>
            <person name="Finy P."/>
            <person name="Geml J."/>
            <person name="Haridas S."/>
            <person name="Hughes K."/>
            <person name="Justo A."/>
            <person name="Karasinski D."/>
            <person name="Kautmanova I."/>
            <person name="Kiss B."/>
            <person name="Kocsube S."/>
            <person name="Kotiranta H."/>
            <person name="LaButti K.M."/>
            <person name="Lechner B.E."/>
            <person name="Liimatainen K."/>
            <person name="Lipzen A."/>
            <person name="Lukacs Z."/>
            <person name="Mihaltcheva S."/>
            <person name="Morgado L.N."/>
            <person name="Niskanen T."/>
            <person name="Noordeloos M.E."/>
            <person name="Ohm R.A."/>
            <person name="Ortiz-Santana B."/>
            <person name="Ovrebo C."/>
            <person name="Racz N."/>
            <person name="Riley R."/>
            <person name="Savchenko A."/>
            <person name="Shiryaev A."/>
            <person name="Soop K."/>
            <person name="Spirin V."/>
            <person name="Szebenyi C."/>
            <person name="Tomsovsky M."/>
            <person name="Tulloss R.E."/>
            <person name="Uehling J."/>
            <person name="Grigoriev I.V."/>
            <person name="Vagvolgyi C."/>
            <person name="Papp T."/>
            <person name="Martin F.M."/>
            <person name="Miettinen O."/>
            <person name="Hibbett D.S."/>
            <person name="Nagy L.G."/>
        </authorList>
    </citation>
    <scope>NUCLEOTIDE SEQUENCE [LARGE SCALE GENOMIC DNA]</scope>
    <source>
        <strain evidence="2 3">CBS 309.79</strain>
    </source>
</reference>
<gene>
    <name evidence="2" type="ORF">BDV98DRAFT_658523</name>
</gene>
<dbReference type="Proteomes" id="UP000305067">
    <property type="component" value="Unassembled WGS sequence"/>
</dbReference>
<evidence type="ECO:0000313" key="2">
    <source>
        <dbReference type="EMBL" id="TFK97619.1"/>
    </source>
</evidence>
<evidence type="ECO:0000256" key="1">
    <source>
        <dbReference type="SAM" id="MobiDB-lite"/>
    </source>
</evidence>
<organism evidence="2 3">
    <name type="scientific">Pterulicium gracile</name>
    <dbReference type="NCBI Taxonomy" id="1884261"/>
    <lineage>
        <taxon>Eukaryota</taxon>
        <taxon>Fungi</taxon>
        <taxon>Dikarya</taxon>
        <taxon>Basidiomycota</taxon>
        <taxon>Agaricomycotina</taxon>
        <taxon>Agaricomycetes</taxon>
        <taxon>Agaricomycetidae</taxon>
        <taxon>Agaricales</taxon>
        <taxon>Pleurotineae</taxon>
        <taxon>Pterulaceae</taxon>
        <taxon>Pterulicium</taxon>
    </lineage>
</organism>
<sequence>MGNDPKRDVTRLDIEMLVDFSFVTASVLDDVESMSSLRYFCKRLCVGLWGNICAAVLTSSSSRLATPLFPPKNTLRTISSRLIGVCDAWSLEQKTGGGPWAITSSRDRGASTASEMTVVSEKLRWIPIEPRTKLWGYGFKLRERSDGCNKGSIVAVVRGLKGDLIHDNEDRKILGPSSVCVELSMSLASPVFKSDSEHRSDPETRAEGRQPGVDGKSVRIAVAEVPLLRSLSNRHCVKPSITSAATMVAHEALLHRTPERNDDVLSFLTGIPVHSGTSTIPTAACNFTPISRCMATSIPPEILVEIIALCLDCYDWSTMLEFGHRYTSHNPIPGSVTIGEKASFPPLVYGQNSTPLPKTTKQTPEYIMEKRKSLAFRPGLDVIAPEHHRWKQVVFELSPLAVETFVESQSLWSFDLLESFSLEVPNDWQTPSPSFPPDMMFDEAANFTDLTLQNIRIHASDFPWWQLTSL</sequence>
<keyword evidence="3" id="KW-1185">Reference proteome</keyword>
<proteinExistence type="predicted"/>
<accession>A0A5C3Q984</accession>
<dbReference type="AlphaFoldDB" id="A0A5C3Q984"/>
<feature type="compositionally biased region" description="Basic and acidic residues" evidence="1">
    <location>
        <begin position="194"/>
        <end position="208"/>
    </location>
</feature>